<evidence type="ECO:0000313" key="2">
    <source>
        <dbReference type="EMBL" id="CBY33300.1"/>
    </source>
</evidence>
<sequence length="203" mass="23515">MIGRAVKVVFYNDAYPLDPSKHVFEFESMILYEFTMESGDRGLAYENLAVFLEQKTSNKIKTTAKKWKKQKTKYSPLPPNDLMIAQYGYLIKRDKKTHKETNKEKRKALKGLLQQLTTLDFDTFKKKSSIIGEDHQLQWKNAGEFKSDVLSAICYYQKNIVNKRGGLGLGSQYTIETRAESPPEKDNNQSRPKQKKRKALPRL</sequence>
<feature type="region of interest" description="Disordered" evidence="1">
    <location>
        <begin position="176"/>
        <end position="203"/>
    </location>
</feature>
<feature type="compositionally biased region" description="Basic and acidic residues" evidence="1">
    <location>
        <begin position="177"/>
        <end position="188"/>
    </location>
</feature>
<reference evidence="2" key="1">
    <citation type="journal article" date="2010" name="Science">
        <title>Plasticity of animal genome architecture unmasked by rapid evolution of a pelagic tunicate.</title>
        <authorList>
            <person name="Denoeud F."/>
            <person name="Henriet S."/>
            <person name="Mungpakdee S."/>
            <person name="Aury J.M."/>
            <person name="Da Silva C."/>
            <person name="Brinkmann H."/>
            <person name="Mikhaleva J."/>
            <person name="Olsen L.C."/>
            <person name="Jubin C."/>
            <person name="Canestro C."/>
            <person name="Bouquet J.M."/>
            <person name="Danks G."/>
            <person name="Poulain J."/>
            <person name="Campsteijn C."/>
            <person name="Adamski M."/>
            <person name="Cross I."/>
            <person name="Yadetie F."/>
            <person name="Muffato M."/>
            <person name="Louis A."/>
            <person name="Butcher S."/>
            <person name="Tsagkogeorga G."/>
            <person name="Konrad A."/>
            <person name="Singh S."/>
            <person name="Jensen M.F."/>
            <person name="Cong E.H."/>
            <person name="Eikeseth-Otteraa H."/>
            <person name="Noel B."/>
            <person name="Anthouard V."/>
            <person name="Porcel B.M."/>
            <person name="Kachouri-Lafond R."/>
            <person name="Nishino A."/>
            <person name="Ugolini M."/>
            <person name="Chourrout P."/>
            <person name="Nishida H."/>
            <person name="Aasland R."/>
            <person name="Huzurbazar S."/>
            <person name="Westhof E."/>
            <person name="Delsuc F."/>
            <person name="Lehrach H."/>
            <person name="Reinhardt R."/>
            <person name="Weissenbach J."/>
            <person name="Roy S.W."/>
            <person name="Artiguenave F."/>
            <person name="Postlethwait J.H."/>
            <person name="Manak J.R."/>
            <person name="Thompson E.M."/>
            <person name="Jaillon O."/>
            <person name="Du Pasquier L."/>
            <person name="Boudinot P."/>
            <person name="Liberles D.A."/>
            <person name="Volff J.N."/>
            <person name="Philippe H."/>
            <person name="Lenhard B."/>
            <person name="Roest Crollius H."/>
            <person name="Wincker P."/>
            <person name="Chourrout D."/>
        </authorList>
    </citation>
    <scope>NUCLEOTIDE SEQUENCE [LARGE SCALE GENOMIC DNA]</scope>
</reference>
<gene>
    <name evidence="2" type="ORF">GSOID_T00021203001</name>
</gene>
<feature type="compositionally biased region" description="Basic residues" evidence="1">
    <location>
        <begin position="192"/>
        <end position="203"/>
    </location>
</feature>
<name>E4YCN3_OIKDI</name>
<dbReference type="AlphaFoldDB" id="E4YCN3"/>
<dbReference type="EMBL" id="FN654407">
    <property type="protein sequence ID" value="CBY33300.1"/>
    <property type="molecule type" value="Genomic_DNA"/>
</dbReference>
<protein>
    <submittedName>
        <fullName evidence="2">Uncharacterized protein</fullName>
    </submittedName>
</protein>
<organism evidence="2">
    <name type="scientific">Oikopleura dioica</name>
    <name type="common">Tunicate</name>
    <dbReference type="NCBI Taxonomy" id="34765"/>
    <lineage>
        <taxon>Eukaryota</taxon>
        <taxon>Metazoa</taxon>
        <taxon>Chordata</taxon>
        <taxon>Tunicata</taxon>
        <taxon>Appendicularia</taxon>
        <taxon>Copelata</taxon>
        <taxon>Oikopleuridae</taxon>
        <taxon>Oikopleura</taxon>
    </lineage>
</organism>
<proteinExistence type="predicted"/>
<evidence type="ECO:0000256" key="1">
    <source>
        <dbReference type="SAM" id="MobiDB-lite"/>
    </source>
</evidence>
<dbReference type="Proteomes" id="UP000011014">
    <property type="component" value="Unassembled WGS sequence"/>
</dbReference>
<accession>E4YCN3</accession>